<feature type="transmembrane region" description="Helical" evidence="5">
    <location>
        <begin position="419"/>
        <end position="436"/>
    </location>
</feature>
<keyword evidence="2 5" id="KW-0812">Transmembrane</keyword>
<dbReference type="AlphaFoldDB" id="A0A0K1JN05"/>
<dbReference type="Pfam" id="PF07690">
    <property type="entry name" value="MFS_1"/>
    <property type="match status" value="1"/>
</dbReference>
<dbReference type="KEGG" id="lmoi:VV02_22385"/>
<evidence type="ECO:0000313" key="8">
    <source>
        <dbReference type="Proteomes" id="UP000066480"/>
    </source>
</evidence>
<dbReference type="GO" id="GO:0022857">
    <property type="term" value="F:transmembrane transporter activity"/>
    <property type="evidence" value="ECO:0007669"/>
    <property type="project" value="InterPro"/>
</dbReference>
<dbReference type="PANTHER" id="PTHR42718">
    <property type="entry name" value="MAJOR FACILITATOR SUPERFAMILY MULTIDRUG TRANSPORTER MFSC"/>
    <property type="match status" value="1"/>
</dbReference>
<protein>
    <submittedName>
        <fullName evidence="7">Transporter</fullName>
    </submittedName>
</protein>
<dbReference type="STRING" id="571913.VV02_22385"/>
<name>A0A0K1JN05_9MICO</name>
<sequence length="487" mass="49988">MTQTTTAPARSAPPNPASAVRPGLLLAVLLTAQFMVGLDLAIVNVAIPSIQSDLGATGSGLQLVLSGYVISYAVLLVTGARLGDRVGQRTMFTTGLIVFTATSLACGLAWSTSSLIAFRFLQGAGAAAMVPQVMTLIQVTFTGAARGKALARYAAVISGGAVVGQVLGGLIVTADILDTGWRGVFLVNVPIGLAALMIAPRVIPGGSARPGHRLDVKGLLLLSPAVLLIVLPLVLGHDQDWPAWTWVALAASVVVLAGFVVVERSVAAPLFPGRLMKAPGLVPAVACNTLVMATFAGTLFSTAIHMQGALGYSALHTGLLFVPMAVAFAIASMNWGKIPVRHHPGMIRLGLLLAAATLIAMGLLLRDGRDFGPVEIAVFTLNGFGYGFAMSPLMTTALSKVPLAEAADASGFMTTSVQLGNVIGVATFGTLFLTHLEEHVVHASAQAFGLTQIVEGVVIALAAALAIVATRPRAVPAVAQVQPEPAT</sequence>
<accession>A0A0K1JN05</accession>
<keyword evidence="8" id="KW-1185">Reference proteome</keyword>
<feature type="transmembrane region" description="Helical" evidence="5">
    <location>
        <begin position="448"/>
        <end position="469"/>
    </location>
</feature>
<organism evidence="7 8">
    <name type="scientific">Luteipulveratus mongoliensis</name>
    <dbReference type="NCBI Taxonomy" id="571913"/>
    <lineage>
        <taxon>Bacteria</taxon>
        <taxon>Bacillati</taxon>
        <taxon>Actinomycetota</taxon>
        <taxon>Actinomycetes</taxon>
        <taxon>Micrococcales</taxon>
        <taxon>Dermacoccaceae</taxon>
        <taxon>Luteipulveratus</taxon>
    </lineage>
</organism>
<keyword evidence="4 5" id="KW-0472">Membrane</keyword>
<feature type="transmembrane region" description="Helical" evidence="5">
    <location>
        <begin position="243"/>
        <end position="262"/>
    </location>
</feature>
<evidence type="ECO:0000256" key="1">
    <source>
        <dbReference type="ARBA" id="ARBA00004651"/>
    </source>
</evidence>
<dbReference type="InterPro" id="IPR036259">
    <property type="entry name" value="MFS_trans_sf"/>
</dbReference>
<reference evidence="7 8" key="1">
    <citation type="submission" date="2015-03" db="EMBL/GenBank/DDBJ databases">
        <title>Luteipulveratus halotolerans sp. nov., a novel actinobacterium (Dermacoccaceae) from Sarawak, Malaysia.</title>
        <authorList>
            <person name="Juboi H."/>
            <person name="Basik A."/>
            <person name="Shamsul S.S."/>
            <person name="Arnold P."/>
            <person name="Schmitt E.K."/>
            <person name="Sanglier J.-J."/>
            <person name="Yeo T."/>
        </authorList>
    </citation>
    <scope>NUCLEOTIDE SEQUENCE [LARGE SCALE GENOMIC DNA]</scope>
    <source>
        <strain evidence="7 8">MN07-A0370</strain>
    </source>
</reference>
<feature type="transmembrane region" description="Helical" evidence="5">
    <location>
        <begin position="24"/>
        <end position="47"/>
    </location>
</feature>
<feature type="transmembrane region" description="Helical" evidence="5">
    <location>
        <begin position="219"/>
        <end position="237"/>
    </location>
</feature>
<dbReference type="GO" id="GO:0005886">
    <property type="term" value="C:plasma membrane"/>
    <property type="evidence" value="ECO:0007669"/>
    <property type="project" value="UniProtKB-SubCell"/>
</dbReference>
<dbReference type="SUPFAM" id="SSF103473">
    <property type="entry name" value="MFS general substrate transporter"/>
    <property type="match status" value="1"/>
</dbReference>
<dbReference type="PANTHER" id="PTHR42718:SF39">
    <property type="entry name" value="ACTINORHODIN TRANSPORTER-RELATED"/>
    <property type="match status" value="1"/>
</dbReference>
<evidence type="ECO:0000256" key="2">
    <source>
        <dbReference type="ARBA" id="ARBA00022692"/>
    </source>
</evidence>
<dbReference type="OrthoDB" id="7375466at2"/>
<dbReference type="InterPro" id="IPR011701">
    <property type="entry name" value="MFS"/>
</dbReference>
<feature type="transmembrane region" description="Helical" evidence="5">
    <location>
        <begin position="59"/>
        <end position="78"/>
    </location>
</feature>
<dbReference type="PRINTS" id="PR01036">
    <property type="entry name" value="TCRTETB"/>
</dbReference>
<feature type="transmembrane region" description="Helical" evidence="5">
    <location>
        <begin position="180"/>
        <end position="199"/>
    </location>
</feature>
<evidence type="ECO:0000259" key="6">
    <source>
        <dbReference type="PROSITE" id="PS50850"/>
    </source>
</evidence>
<dbReference type="PATRIC" id="fig|571913.6.peg.4534"/>
<proteinExistence type="predicted"/>
<dbReference type="PROSITE" id="PS50850">
    <property type="entry name" value="MFS"/>
    <property type="match status" value="1"/>
</dbReference>
<feature type="transmembrane region" description="Helical" evidence="5">
    <location>
        <begin position="90"/>
        <end position="110"/>
    </location>
</feature>
<evidence type="ECO:0000313" key="7">
    <source>
        <dbReference type="EMBL" id="AKU17968.1"/>
    </source>
</evidence>
<dbReference type="EMBL" id="CP011112">
    <property type="protein sequence ID" value="AKU17968.1"/>
    <property type="molecule type" value="Genomic_DNA"/>
</dbReference>
<dbReference type="RefSeq" id="WP_083450358.1">
    <property type="nucleotide sequence ID" value="NZ_CP011112.1"/>
</dbReference>
<feature type="transmembrane region" description="Helical" evidence="5">
    <location>
        <begin position="310"/>
        <end position="333"/>
    </location>
</feature>
<feature type="transmembrane region" description="Helical" evidence="5">
    <location>
        <begin position="282"/>
        <end position="304"/>
    </location>
</feature>
<dbReference type="InterPro" id="IPR020846">
    <property type="entry name" value="MFS_dom"/>
</dbReference>
<comment type="subcellular location">
    <subcellularLocation>
        <location evidence="1">Cell membrane</location>
        <topology evidence="1">Multi-pass membrane protein</topology>
    </subcellularLocation>
</comment>
<dbReference type="CDD" id="cd17321">
    <property type="entry name" value="MFS_MMR_MDR_like"/>
    <property type="match status" value="1"/>
</dbReference>
<dbReference type="Gene3D" id="1.20.1250.20">
    <property type="entry name" value="MFS general substrate transporter like domains"/>
    <property type="match status" value="1"/>
</dbReference>
<evidence type="ECO:0000256" key="3">
    <source>
        <dbReference type="ARBA" id="ARBA00022989"/>
    </source>
</evidence>
<keyword evidence="3 5" id="KW-1133">Transmembrane helix</keyword>
<feature type="transmembrane region" description="Helical" evidence="5">
    <location>
        <begin position="153"/>
        <end position="174"/>
    </location>
</feature>
<dbReference type="Proteomes" id="UP000066480">
    <property type="component" value="Chromosome"/>
</dbReference>
<gene>
    <name evidence="7" type="ORF">VV02_22385</name>
</gene>
<evidence type="ECO:0000256" key="5">
    <source>
        <dbReference type="SAM" id="Phobius"/>
    </source>
</evidence>
<dbReference type="Gene3D" id="1.20.1720.10">
    <property type="entry name" value="Multidrug resistance protein D"/>
    <property type="match status" value="1"/>
</dbReference>
<feature type="domain" description="Major facilitator superfamily (MFS) profile" evidence="6">
    <location>
        <begin position="25"/>
        <end position="474"/>
    </location>
</feature>
<evidence type="ECO:0000256" key="4">
    <source>
        <dbReference type="ARBA" id="ARBA00023136"/>
    </source>
</evidence>
<feature type="transmembrane region" description="Helical" evidence="5">
    <location>
        <begin position="345"/>
        <end position="364"/>
    </location>
</feature>
<feature type="transmembrane region" description="Helical" evidence="5">
    <location>
        <begin position="376"/>
        <end position="398"/>
    </location>
</feature>